<keyword evidence="1" id="KW-0812">Transmembrane</keyword>
<name>A0A0E9PWG2_ANGAN</name>
<evidence type="ECO:0000313" key="2">
    <source>
        <dbReference type="EMBL" id="JAH08622.1"/>
    </source>
</evidence>
<dbReference type="EMBL" id="GBXM01099955">
    <property type="protein sequence ID" value="JAH08622.1"/>
    <property type="molecule type" value="Transcribed_RNA"/>
</dbReference>
<dbReference type="AlphaFoldDB" id="A0A0E9PWG2"/>
<protein>
    <submittedName>
        <fullName evidence="2">Uncharacterized protein</fullName>
    </submittedName>
</protein>
<keyword evidence="1" id="KW-1133">Transmembrane helix</keyword>
<organism evidence="2">
    <name type="scientific">Anguilla anguilla</name>
    <name type="common">European freshwater eel</name>
    <name type="synonym">Muraena anguilla</name>
    <dbReference type="NCBI Taxonomy" id="7936"/>
    <lineage>
        <taxon>Eukaryota</taxon>
        <taxon>Metazoa</taxon>
        <taxon>Chordata</taxon>
        <taxon>Craniata</taxon>
        <taxon>Vertebrata</taxon>
        <taxon>Euteleostomi</taxon>
        <taxon>Actinopterygii</taxon>
        <taxon>Neopterygii</taxon>
        <taxon>Teleostei</taxon>
        <taxon>Anguilliformes</taxon>
        <taxon>Anguillidae</taxon>
        <taxon>Anguilla</taxon>
    </lineage>
</organism>
<reference evidence="2" key="1">
    <citation type="submission" date="2014-11" db="EMBL/GenBank/DDBJ databases">
        <authorList>
            <person name="Amaro Gonzalez C."/>
        </authorList>
    </citation>
    <scope>NUCLEOTIDE SEQUENCE</scope>
</reference>
<sequence length="39" mass="4679">MHINILRSCHFAPFFLFLIHFSLSFCSAAFEKHHSRAWK</sequence>
<feature type="transmembrane region" description="Helical" evidence="1">
    <location>
        <begin position="12"/>
        <end position="30"/>
    </location>
</feature>
<keyword evidence="1" id="KW-0472">Membrane</keyword>
<proteinExistence type="predicted"/>
<accession>A0A0E9PWG2</accession>
<reference evidence="2" key="2">
    <citation type="journal article" date="2015" name="Fish Shellfish Immunol.">
        <title>Early steps in the European eel (Anguilla anguilla)-Vibrio vulnificus interaction in the gills: Role of the RtxA13 toxin.</title>
        <authorList>
            <person name="Callol A."/>
            <person name="Pajuelo D."/>
            <person name="Ebbesson L."/>
            <person name="Teles M."/>
            <person name="MacKenzie S."/>
            <person name="Amaro C."/>
        </authorList>
    </citation>
    <scope>NUCLEOTIDE SEQUENCE</scope>
</reference>
<evidence type="ECO:0000256" key="1">
    <source>
        <dbReference type="SAM" id="Phobius"/>
    </source>
</evidence>